<organism evidence="2 3">
    <name type="scientific">Candidatus Dojkabacteria bacterium</name>
    <dbReference type="NCBI Taxonomy" id="2099670"/>
    <lineage>
        <taxon>Bacteria</taxon>
        <taxon>Candidatus Dojkabacteria</taxon>
    </lineage>
</organism>
<sequence>MVHEITNKDFADFDSLINFLKSNTVKSISIANKSPEDENILKAMKIKKKLNFDVDINIVYSIRVNGVKTISLAVQKWERFLIEAIHYNQKKILVVSGNPKYPKFRSLTALNYAKKFENYGLSFGVAFNPFLNLEEEYKLLKQKLDTGIVSRIYFQLGDDFLHLKKGLHFCNKYFPNTEKFVSVLNPTSPLFNSFKRRPWNGVRFSEKFLKSSTDATKINNQIIRIANENNAEIYVTGLVSLKNYL</sequence>
<evidence type="ECO:0000313" key="2">
    <source>
        <dbReference type="EMBL" id="RMD76848.1"/>
    </source>
</evidence>
<keyword evidence="1" id="KW-0560">Oxidoreductase</keyword>
<evidence type="ECO:0008006" key="4">
    <source>
        <dbReference type="Google" id="ProtNLM"/>
    </source>
</evidence>
<comment type="caution">
    <text evidence="2">The sequence shown here is derived from an EMBL/GenBank/DDBJ whole genome shotgun (WGS) entry which is preliminary data.</text>
</comment>
<proteinExistence type="predicted"/>
<evidence type="ECO:0000256" key="1">
    <source>
        <dbReference type="ARBA" id="ARBA00023002"/>
    </source>
</evidence>
<dbReference type="InterPro" id="IPR029041">
    <property type="entry name" value="FAD-linked_oxidoreductase-like"/>
</dbReference>
<evidence type="ECO:0000313" key="3">
    <source>
        <dbReference type="Proteomes" id="UP000269410"/>
    </source>
</evidence>
<protein>
    <recommendedName>
        <fullName evidence="4">Methylenetetrahydrofolate reductase</fullName>
    </recommendedName>
</protein>
<dbReference type="AlphaFoldDB" id="A0A3M0Z409"/>
<dbReference type="SUPFAM" id="SSF51730">
    <property type="entry name" value="FAD-linked oxidoreductase"/>
    <property type="match status" value="1"/>
</dbReference>
<dbReference type="Proteomes" id="UP000269410">
    <property type="component" value="Unassembled WGS sequence"/>
</dbReference>
<gene>
    <name evidence="2" type="ORF">D6810_02815</name>
</gene>
<dbReference type="EMBL" id="RFKV01000091">
    <property type="protein sequence ID" value="RMD76848.1"/>
    <property type="molecule type" value="Genomic_DNA"/>
</dbReference>
<dbReference type="GO" id="GO:0016491">
    <property type="term" value="F:oxidoreductase activity"/>
    <property type="evidence" value="ECO:0007669"/>
    <property type="project" value="UniProtKB-KW"/>
</dbReference>
<name>A0A3M0Z409_9BACT</name>
<reference evidence="2 3" key="1">
    <citation type="submission" date="2018-10" db="EMBL/GenBank/DDBJ databases">
        <title>Thermophilic Lithotrophy and Phototrophy in an Intertidal, Iron-rich, Geothermal Spring.</title>
        <authorList>
            <person name="Ward L.M."/>
            <person name="Idei A."/>
            <person name="Nakagawa M."/>
            <person name="Ueno Y."/>
            <person name="Fischer W."/>
            <person name="Mcglynn S.E."/>
        </authorList>
    </citation>
    <scope>NUCLEOTIDE SEQUENCE [LARGE SCALE GENOMIC DNA]</scope>
    <source>
        <strain evidence="2">J137</strain>
    </source>
</reference>
<accession>A0A3M0Z409</accession>